<dbReference type="OrthoDB" id="76949at2759"/>
<evidence type="ECO:0000313" key="1">
    <source>
        <dbReference type="EMBL" id="KAF5891816.1"/>
    </source>
</evidence>
<dbReference type="EMBL" id="QNUK01000551">
    <property type="protein sequence ID" value="KAF5891816.1"/>
    <property type="molecule type" value="Genomic_DNA"/>
</dbReference>
<reference evidence="1" key="1">
    <citation type="submission" date="2020-07" db="EMBL/GenBank/DDBJ databases">
        <title>Clarias magur genome sequencing, assembly and annotation.</title>
        <authorList>
            <person name="Kushwaha B."/>
            <person name="Kumar R."/>
            <person name="Das P."/>
            <person name="Joshi C.G."/>
            <person name="Kumar D."/>
            <person name="Nagpure N.S."/>
            <person name="Pandey M."/>
            <person name="Agarwal S."/>
            <person name="Srivastava S."/>
            <person name="Singh M."/>
            <person name="Sahoo L."/>
            <person name="Jayasankar P."/>
            <person name="Meher P.K."/>
            <person name="Koringa P.G."/>
            <person name="Iquebal M.A."/>
            <person name="Das S.P."/>
            <person name="Bit A."/>
            <person name="Patnaik S."/>
            <person name="Patel N."/>
            <person name="Shah T.M."/>
            <person name="Hinsu A."/>
            <person name="Jena J.K."/>
        </authorList>
    </citation>
    <scope>NUCLEOTIDE SEQUENCE</scope>
    <source>
        <strain evidence="1">CIFAMagur01</strain>
        <tissue evidence="1">Testis</tissue>
    </source>
</reference>
<dbReference type="SUPFAM" id="SSF48403">
    <property type="entry name" value="Ankyrin repeat"/>
    <property type="match status" value="1"/>
</dbReference>
<dbReference type="AlphaFoldDB" id="A0A8J4TU20"/>
<evidence type="ECO:0000313" key="2">
    <source>
        <dbReference type="Proteomes" id="UP000727407"/>
    </source>
</evidence>
<sequence length="54" mass="6107">MSRYHKAAIDGYLDLLKEATRKDLNTPDEDGMTPTLWAAYHGRLEALQLICSRG</sequence>
<protein>
    <submittedName>
        <fullName evidence="1">Ankyrin repeat and SAM domain-containing protein 4B-like</fullName>
    </submittedName>
</protein>
<dbReference type="Proteomes" id="UP000727407">
    <property type="component" value="Unassembled WGS sequence"/>
</dbReference>
<dbReference type="InterPro" id="IPR036770">
    <property type="entry name" value="Ankyrin_rpt-contain_sf"/>
</dbReference>
<name>A0A8J4TU20_CLAMG</name>
<dbReference type="Gene3D" id="1.25.40.20">
    <property type="entry name" value="Ankyrin repeat-containing domain"/>
    <property type="match status" value="1"/>
</dbReference>
<feature type="non-terminal residue" evidence="1">
    <location>
        <position position="54"/>
    </location>
</feature>
<comment type="caution">
    <text evidence="1">The sequence shown here is derived from an EMBL/GenBank/DDBJ whole genome shotgun (WGS) entry which is preliminary data.</text>
</comment>
<accession>A0A8J4TU20</accession>
<proteinExistence type="predicted"/>
<gene>
    <name evidence="1" type="primary">anks4b</name>
    <name evidence="1" type="ORF">DAT39_018485</name>
</gene>
<keyword evidence="2" id="KW-1185">Reference proteome</keyword>
<dbReference type="InterPro" id="IPR002110">
    <property type="entry name" value="Ankyrin_rpt"/>
</dbReference>
<organism evidence="1 2">
    <name type="scientific">Clarias magur</name>
    <name type="common">Asian catfish</name>
    <name type="synonym">Macropteronotus magur</name>
    <dbReference type="NCBI Taxonomy" id="1594786"/>
    <lineage>
        <taxon>Eukaryota</taxon>
        <taxon>Metazoa</taxon>
        <taxon>Chordata</taxon>
        <taxon>Craniata</taxon>
        <taxon>Vertebrata</taxon>
        <taxon>Euteleostomi</taxon>
        <taxon>Actinopterygii</taxon>
        <taxon>Neopterygii</taxon>
        <taxon>Teleostei</taxon>
        <taxon>Ostariophysi</taxon>
        <taxon>Siluriformes</taxon>
        <taxon>Clariidae</taxon>
        <taxon>Clarias</taxon>
    </lineage>
</organism>
<dbReference type="Pfam" id="PF13637">
    <property type="entry name" value="Ank_4"/>
    <property type="match status" value="1"/>
</dbReference>